<reference evidence="1" key="1">
    <citation type="submission" date="2014-11" db="EMBL/GenBank/DDBJ databases">
        <authorList>
            <person name="Amaro Gonzalez C."/>
        </authorList>
    </citation>
    <scope>NUCLEOTIDE SEQUENCE</scope>
</reference>
<sequence length="16" mass="2001">MLTFYLNPKSHYFRAL</sequence>
<accession>A0A0E9W2Q2</accession>
<dbReference type="AlphaFoldDB" id="A0A0E9W2Q2"/>
<organism evidence="1">
    <name type="scientific">Anguilla anguilla</name>
    <name type="common">European freshwater eel</name>
    <name type="synonym">Muraena anguilla</name>
    <dbReference type="NCBI Taxonomy" id="7936"/>
    <lineage>
        <taxon>Eukaryota</taxon>
        <taxon>Metazoa</taxon>
        <taxon>Chordata</taxon>
        <taxon>Craniata</taxon>
        <taxon>Vertebrata</taxon>
        <taxon>Euteleostomi</taxon>
        <taxon>Actinopterygii</taxon>
        <taxon>Neopterygii</taxon>
        <taxon>Teleostei</taxon>
        <taxon>Anguilliformes</taxon>
        <taxon>Anguillidae</taxon>
        <taxon>Anguilla</taxon>
    </lineage>
</organism>
<reference evidence="1" key="2">
    <citation type="journal article" date="2015" name="Fish Shellfish Immunol.">
        <title>Early steps in the European eel (Anguilla anguilla)-Vibrio vulnificus interaction in the gills: Role of the RtxA13 toxin.</title>
        <authorList>
            <person name="Callol A."/>
            <person name="Pajuelo D."/>
            <person name="Ebbesson L."/>
            <person name="Teles M."/>
            <person name="MacKenzie S."/>
            <person name="Amaro C."/>
        </authorList>
    </citation>
    <scope>NUCLEOTIDE SEQUENCE</scope>
</reference>
<proteinExistence type="predicted"/>
<dbReference type="EMBL" id="GBXM01024824">
    <property type="protein sequence ID" value="JAH83753.1"/>
    <property type="molecule type" value="Transcribed_RNA"/>
</dbReference>
<name>A0A0E9W2Q2_ANGAN</name>
<evidence type="ECO:0000313" key="1">
    <source>
        <dbReference type="EMBL" id="JAH83753.1"/>
    </source>
</evidence>
<protein>
    <submittedName>
        <fullName evidence="1">Uncharacterized protein</fullName>
    </submittedName>
</protein>